<accession>A0A8J7YZF2</accession>
<keyword evidence="2" id="KW-0812">Transmembrane</keyword>
<sequence length="247" mass="26129">MVEEQPTHTTTQEPDPLQAQRAKQVAPPLRSSGGSALNDVASGLALVLSVFAFFLSGYAVIQTVRYQRQNEAVRSPRSDAAPFFGIGGGSAPGRDSLIEPRQGAPVPARAIAPGQFAQPVYGEAGQIEILAAERVTNVVPANLVNVRVRVNRAMRPSAAATSIAGGGNLSLGTAIALNTRTNQSFSVVDYQTPGDQPISLSKLRPGESIESTLTFRIPENLERIDIGFPQAVTFRNVPISTVDATVQ</sequence>
<dbReference type="AlphaFoldDB" id="A0A8J7YZF2"/>
<dbReference type="EMBL" id="WVIE01000008">
    <property type="protein sequence ID" value="NDJ17412.1"/>
    <property type="molecule type" value="Genomic_DNA"/>
</dbReference>
<keyword evidence="2" id="KW-1133">Transmembrane helix</keyword>
<evidence type="ECO:0000313" key="3">
    <source>
        <dbReference type="EMBL" id="NDJ17412.1"/>
    </source>
</evidence>
<reference evidence="3" key="1">
    <citation type="submission" date="2019-12" db="EMBL/GenBank/DDBJ databases">
        <title>High-Quality draft genome sequences of three cyanobacteria isolated from the limestone walls of the Old Cathedral of Coimbra.</title>
        <authorList>
            <person name="Tiago I."/>
            <person name="Soares F."/>
            <person name="Portugal A."/>
        </authorList>
    </citation>
    <scope>NUCLEOTIDE SEQUENCE</scope>
    <source>
        <strain evidence="3">A</strain>
    </source>
</reference>
<proteinExistence type="predicted"/>
<feature type="region of interest" description="Disordered" evidence="1">
    <location>
        <begin position="1"/>
        <end position="33"/>
    </location>
</feature>
<keyword evidence="4" id="KW-1185">Reference proteome</keyword>
<organism evidence="3 4">
    <name type="scientific">Myxacorys almedinensis A</name>
    <dbReference type="NCBI Taxonomy" id="2690445"/>
    <lineage>
        <taxon>Bacteria</taxon>
        <taxon>Bacillati</taxon>
        <taxon>Cyanobacteriota</taxon>
        <taxon>Cyanophyceae</taxon>
        <taxon>Leptolyngbyales</taxon>
        <taxon>Leptolyngbyaceae</taxon>
        <taxon>Myxacorys</taxon>
        <taxon>Myxacorys almedinensis</taxon>
    </lineage>
</organism>
<evidence type="ECO:0000256" key="1">
    <source>
        <dbReference type="SAM" id="MobiDB-lite"/>
    </source>
</evidence>
<protein>
    <submittedName>
        <fullName evidence="3">Uncharacterized protein</fullName>
    </submittedName>
</protein>
<evidence type="ECO:0000256" key="2">
    <source>
        <dbReference type="SAM" id="Phobius"/>
    </source>
</evidence>
<dbReference type="Proteomes" id="UP000646053">
    <property type="component" value="Unassembled WGS sequence"/>
</dbReference>
<keyword evidence="2" id="KW-0472">Membrane</keyword>
<dbReference type="RefSeq" id="WP_162422926.1">
    <property type="nucleotide sequence ID" value="NZ_WVIE01000008.1"/>
</dbReference>
<comment type="caution">
    <text evidence="3">The sequence shown here is derived from an EMBL/GenBank/DDBJ whole genome shotgun (WGS) entry which is preliminary data.</text>
</comment>
<name>A0A8J7YZF2_9CYAN</name>
<gene>
    <name evidence="3" type="ORF">GS601_08935</name>
</gene>
<feature type="transmembrane region" description="Helical" evidence="2">
    <location>
        <begin position="40"/>
        <end position="61"/>
    </location>
</feature>
<evidence type="ECO:0000313" key="4">
    <source>
        <dbReference type="Proteomes" id="UP000646053"/>
    </source>
</evidence>